<feature type="transmembrane region" description="Helical" evidence="2">
    <location>
        <begin position="42"/>
        <end position="63"/>
    </location>
</feature>
<feature type="transmembrane region" description="Helical" evidence="2">
    <location>
        <begin position="12"/>
        <end position="36"/>
    </location>
</feature>
<keyword evidence="2" id="KW-0472">Membrane</keyword>
<protein>
    <submittedName>
        <fullName evidence="3">Uncharacterized protein</fullName>
    </submittedName>
</protein>
<evidence type="ECO:0000313" key="3">
    <source>
        <dbReference type="EMBL" id="CAB4173987.1"/>
    </source>
</evidence>
<keyword evidence="2" id="KW-1133">Transmembrane helix</keyword>
<organism evidence="3">
    <name type="scientific">uncultured Caudovirales phage</name>
    <dbReference type="NCBI Taxonomy" id="2100421"/>
    <lineage>
        <taxon>Viruses</taxon>
        <taxon>Duplodnaviria</taxon>
        <taxon>Heunggongvirae</taxon>
        <taxon>Uroviricota</taxon>
        <taxon>Caudoviricetes</taxon>
        <taxon>Peduoviridae</taxon>
        <taxon>Maltschvirus</taxon>
        <taxon>Maltschvirus maltsch</taxon>
    </lineage>
</organism>
<feature type="compositionally biased region" description="Polar residues" evidence="1">
    <location>
        <begin position="264"/>
        <end position="276"/>
    </location>
</feature>
<evidence type="ECO:0000256" key="2">
    <source>
        <dbReference type="SAM" id="Phobius"/>
    </source>
</evidence>
<accession>A0A6J5PSL1</accession>
<name>A0A6J5PSL1_9CAUD</name>
<feature type="region of interest" description="Disordered" evidence="1">
    <location>
        <begin position="202"/>
        <end position="276"/>
    </location>
</feature>
<keyword evidence="2" id="KW-0812">Transmembrane</keyword>
<sequence>MIKWINQNKESIIRAAFLIPILSVAIISISHVVSWYDLGNPISWAIYLSIAVEVAALSSIAAASVKVKGFSVWLVFIIVTLIQFIGNIYFSYTEIDVTSKEFKDWAELTLPLFDSFSDTADLVSQRRLLAVLEGGLLPIISLTCLHFFIKYGDRDIEQPEIYSEQDNIEDSKELIEEYEKSDLQKDTDRVWERVKELREEGKLPIPTEEDLTDEPSALANSKYRLEENDDLPSIEESVVFVESSKPDSNKSELTNVKPGASLTRLPNVNSNKLRRQ</sequence>
<gene>
    <name evidence="3" type="ORF">UFOVP972_12</name>
</gene>
<dbReference type="EMBL" id="LR796923">
    <property type="protein sequence ID" value="CAB4173987.1"/>
    <property type="molecule type" value="Genomic_DNA"/>
</dbReference>
<feature type="transmembrane region" description="Helical" evidence="2">
    <location>
        <begin position="128"/>
        <end position="149"/>
    </location>
</feature>
<evidence type="ECO:0000256" key="1">
    <source>
        <dbReference type="SAM" id="MobiDB-lite"/>
    </source>
</evidence>
<feature type="transmembrane region" description="Helical" evidence="2">
    <location>
        <begin position="70"/>
        <end position="90"/>
    </location>
</feature>
<proteinExistence type="predicted"/>
<reference evidence="3" key="1">
    <citation type="submission" date="2020-05" db="EMBL/GenBank/DDBJ databases">
        <authorList>
            <person name="Chiriac C."/>
            <person name="Salcher M."/>
            <person name="Ghai R."/>
            <person name="Kavagutti S V."/>
        </authorList>
    </citation>
    <scope>NUCLEOTIDE SEQUENCE</scope>
</reference>